<keyword evidence="3 6" id="KW-0049">Antioxidant</keyword>
<dbReference type="InterPro" id="IPR013766">
    <property type="entry name" value="Thioredoxin_domain"/>
</dbReference>
<dbReference type="GO" id="GO:0042744">
    <property type="term" value="P:hydrogen peroxide catabolic process"/>
    <property type="evidence" value="ECO:0007669"/>
    <property type="project" value="TreeGrafter"/>
</dbReference>
<feature type="chain" id="PRO_5031543538" description="Thioredoxin domain-containing protein" evidence="7">
    <location>
        <begin position="18"/>
        <end position="235"/>
    </location>
</feature>
<protein>
    <recommendedName>
        <fullName evidence="8">Thioredoxin domain-containing protein</fullName>
    </recommendedName>
</protein>
<evidence type="ECO:0000256" key="7">
    <source>
        <dbReference type="SAM" id="SignalP"/>
    </source>
</evidence>
<dbReference type="AlphaFoldDB" id="A0A7S2VZ16"/>
<keyword evidence="6" id="KW-0676">Redox-active center</keyword>
<dbReference type="Gene3D" id="3.40.30.10">
    <property type="entry name" value="Glutaredoxin"/>
    <property type="match status" value="1"/>
</dbReference>
<dbReference type="SUPFAM" id="SSF52833">
    <property type="entry name" value="Thioredoxin-like"/>
    <property type="match status" value="1"/>
</dbReference>
<dbReference type="GO" id="GO:0034599">
    <property type="term" value="P:cellular response to oxidative stress"/>
    <property type="evidence" value="ECO:0007669"/>
    <property type="project" value="InterPro"/>
</dbReference>
<feature type="domain" description="Thioredoxin" evidence="8">
    <location>
        <begin position="46"/>
        <end position="235"/>
    </location>
</feature>
<evidence type="ECO:0000256" key="3">
    <source>
        <dbReference type="ARBA" id="ARBA00022862"/>
    </source>
</evidence>
<dbReference type="GO" id="GO:0045454">
    <property type="term" value="P:cell redox homeostasis"/>
    <property type="evidence" value="ECO:0007669"/>
    <property type="project" value="TreeGrafter"/>
</dbReference>
<accession>A0A7S2VZ16</accession>
<gene>
    <name evidence="9" type="ORF">EANT1437_LOCUS1497</name>
</gene>
<dbReference type="GO" id="GO:0008379">
    <property type="term" value="F:thioredoxin peroxidase activity"/>
    <property type="evidence" value="ECO:0007669"/>
    <property type="project" value="InterPro"/>
</dbReference>
<sequence>MRFSLVVAASLLRSITAFAPSSQIRVSTVAMSSLSRPIIEEHSTPIKEGKTAPSVTFRTRTRIESDDENPFDWKDITSEDLFKGKRSVIFSLPGAFTPTCSTTHLPGYEAVYEEMKSLGIDEVYCVSVNDAFVMRQWGLAQGLEEDKTVGSPGFKQVKLIPDGACLFTRGMGMSATWEKERGFGERSWRYAAIIDDMKVEKLFIEGGGVLQDYGPDPFEVSDSGTVLEYLKSKSN</sequence>
<organism evidence="9">
    <name type="scientific">Eucampia antarctica</name>
    <dbReference type="NCBI Taxonomy" id="49252"/>
    <lineage>
        <taxon>Eukaryota</taxon>
        <taxon>Sar</taxon>
        <taxon>Stramenopiles</taxon>
        <taxon>Ochrophyta</taxon>
        <taxon>Bacillariophyta</taxon>
        <taxon>Mediophyceae</taxon>
        <taxon>Biddulphiophycidae</taxon>
        <taxon>Hemiaulales</taxon>
        <taxon>Hemiaulaceae</taxon>
        <taxon>Eucampia</taxon>
    </lineage>
</organism>
<dbReference type="InterPro" id="IPR036249">
    <property type="entry name" value="Thioredoxin-like_sf"/>
</dbReference>
<evidence type="ECO:0000256" key="4">
    <source>
        <dbReference type="ARBA" id="ARBA00023002"/>
    </source>
</evidence>
<evidence type="ECO:0000313" key="9">
    <source>
        <dbReference type="EMBL" id="CAD9657696.1"/>
    </source>
</evidence>
<keyword evidence="4 6" id="KW-0560">Oxidoreductase</keyword>
<dbReference type="Pfam" id="PF08534">
    <property type="entry name" value="Redoxin"/>
    <property type="match status" value="1"/>
</dbReference>
<evidence type="ECO:0000256" key="5">
    <source>
        <dbReference type="PIRSR" id="PIRSR637944-1"/>
    </source>
</evidence>
<keyword evidence="2 6" id="KW-0575">Peroxidase</keyword>
<comment type="similarity">
    <text evidence="1 6">Belongs to the peroxiredoxin family. Prx5 subfamily.</text>
</comment>
<feature type="signal peptide" evidence="7">
    <location>
        <begin position="1"/>
        <end position="17"/>
    </location>
</feature>
<keyword evidence="7" id="KW-0732">Signal</keyword>
<reference evidence="9" key="1">
    <citation type="submission" date="2021-01" db="EMBL/GenBank/DDBJ databases">
        <authorList>
            <person name="Corre E."/>
            <person name="Pelletier E."/>
            <person name="Niang G."/>
            <person name="Scheremetjew M."/>
            <person name="Finn R."/>
            <person name="Kale V."/>
            <person name="Holt S."/>
            <person name="Cochrane G."/>
            <person name="Meng A."/>
            <person name="Brown T."/>
            <person name="Cohen L."/>
        </authorList>
    </citation>
    <scope>NUCLEOTIDE SEQUENCE</scope>
    <source>
        <strain evidence="9">CCMP1452</strain>
    </source>
</reference>
<dbReference type="PANTHER" id="PTHR10430:SF16">
    <property type="entry name" value="PEROXIREDOXIN-5, MITOCHONDRIAL"/>
    <property type="match status" value="1"/>
</dbReference>
<dbReference type="PROSITE" id="PS51352">
    <property type="entry name" value="THIOREDOXIN_2"/>
    <property type="match status" value="1"/>
</dbReference>
<comment type="function">
    <text evidence="6">Thiol-specific peroxidase that catalyzes the reduction of hydrogen peroxide and organic hydroperoxides to water and alcohols, respectively. Plays a role in cell protection against oxidative stress by detoxifying peroxides.</text>
</comment>
<proteinExistence type="inferred from homology"/>
<evidence type="ECO:0000259" key="8">
    <source>
        <dbReference type="PROSITE" id="PS51352"/>
    </source>
</evidence>
<evidence type="ECO:0000256" key="6">
    <source>
        <dbReference type="RuleBase" id="RU366011"/>
    </source>
</evidence>
<dbReference type="PANTHER" id="PTHR10430">
    <property type="entry name" value="PEROXIREDOXIN"/>
    <property type="match status" value="1"/>
</dbReference>
<dbReference type="InterPro" id="IPR037944">
    <property type="entry name" value="PRX5-like"/>
</dbReference>
<dbReference type="InterPro" id="IPR013740">
    <property type="entry name" value="Redoxin"/>
</dbReference>
<dbReference type="GO" id="GO:0005737">
    <property type="term" value="C:cytoplasm"/>
    <property type="evidence" value="ECO:0007669"/>
    <property type="project" value="TreeGrafter"/>
</dbReference>
<name>A0A7S2VZ16_9STRA</name>
<dbReference type="CDD" id="cd03013">
    <property type="entry name" value="PRX5_like"/>
    <property type="match status" value="1"/>
</dbReference>
<evidence type="ECO:0000256" key="1">
    <source>
        <dbReference type="ARBA" id="ARBA00010505"/>
    </source>
</evidence>
<feature type="active site" description="Cysteine sulfenic acid (-SOH) intermediate" evidence="5">
    <location>
        <position position="100"/>
    </location>
</feature>
<evidence type="ECO:0000256" key="2">
    <source>
        <dbReference type="ARBA" id="ARBA00022559"/>
    </source>
</evidence>
<dbReference type="EMBL" id="HBHI01002979">
    <property type="protein sequence ID" value="CAD9657696.1"/>
    <property type="molecule type" value="Transcribed_RNA"/>
</dbReference>